<reference evidence="2" key="1">
    <citation type="journal article" date="2023" name="G3 (Bethesda)">
        <title>Whole genome assemblies of Zophobas morio and Tenebrio molitor.</title>
        <authorList>
            <person name="Kaur S."/>
            <person name="Stinson S.A."/>
            <person name="diCenzo G.C."/>
        </authorList>
    </citation>
    <scope>NUCLEOTIDE SEQUENCE</scope>
    <source>
        <strain evidence="2">QUZm001</strain>
    </source>
</reference>
<evidence type="ECO:0000313" key="2">
    <source>
        <dbReference type="EMBL" id="KAJ3654594.1"/>
    </source>
</evidence>
<accession>A0AA38MFY1</accession>
<evidence type="ECO:0000313" key="3">
    <source>
        <dbReference type="Proteomes" id="UP001168821"/>
    </source>
</evidence>
<organism evidence="2 3">
    <name type="scientific">Zophobas morio</name>
    <dbReference type="NCBI Taxonomy" id="2755281"/>
    <lineage>
        <taxon>Eukaryota</taxon>
        <taxon>Metazoa</taxon>
        <taxon>Ecdysozoa</taxon>
        <taxon>Arthropoda</taxon>
        <taxon>Hexapoda</taxon>
        <taxon>Insecta</taxon>
        <taxon>Pterygota</taxon>
        <taxon>Neoptera</taxon>
        <taxon>Endopterygota</taxon>
        <taxon>Coleoptera</taxon>
        <taxon>Polyphaga</taxon>
        <taxon>Cucujiformia</taxon>
        <taxon>Tenebrionidae</taxon>
        <taxon>Zophobas</taxon>
    </lineage>
</organism>
<dbReference type="EMBL" id="JALNTZ010000004">
    <property type="protein sequence ID" value="KAJ3654594.1"/>
    <property type="molecule type" value="Genomic_DNA"/>
</dbReference>
<gene>
    <name evidence="2" type="ORF">Zmor_013770</name>
</gene>
<sequence length="86" mass="8515">MAMKLIQFLVAFVLVAAFFIKPSDCGIFGLGALPLCLAGCEAARAGCIAGISIPSGGAGFLPALAACNAVYAGCVPLCYGIAASPF</sequence>
<protein>
    <submittedName>
        <fullName evidence="2">Uncharacterized protein</fullName>
    </submittedName>
</protein>
<dbReference type="Proteomes" id="UP001168821">
    <property type="component" value="Unassembled WGS sequence"/>
</dbReference>
<proteinExistence type="predicted"/>
<feature type="chain" id="PRO_5041214336" evidence="1">
    <location>
        <begin position="18"/>
        <end position="86"/>
    </location>
</feature>
<keyword evidence="1" id="KW-0732">Signal</keyword>
<keyword evidence="3" id="KW-1185">Reference proteome</keyword>
<comment type="caution">
    <text evidence="2">The sequence shown here is derived from an EMBL/GenBank/DDBJ whole genome shotgun (WGS) entry which is preliminary data.</text>
</comment>
<dbReference type="AlphaFoldDB" id="A0AA38MFY1"/>
<feature type="signal peptide" evidence="1">
    <location>
        <begin position="1"/>
        <end position="17"/>
    </location>
</feature>
<name>A0AA38MFY1_9CUCU</name>
<evidence type="ECO:0000256" key="1">
    <source>
        <dbReference type="SAM" id="SignalP"/>
    </source>
</evidence>